<proteinExistence type="predicted"/>
<organism evidence="1 2">
    <name type="scientific">Clathrospora elynae</name>
    <dbReference type="NCBI Taxonomy" id="706981"/>
    <lineage>
        <taxon>Eukaryota</taxon>
        <taxon>Fungi</taxon>
        <taxon>Dikarya</taxon>
        <taxon>Ascomycota</taxon>
        <taxon>Pezizomycotina</taxon>
        <taxon>Dothideomycetes</taxon>
        <taxon>Pleosporomycetidae</taxon>
        <taxon>Pleosporales</taxon>
        <taxon>Diademaceae</taxon>
        <taxon>Clathrospora</taxon>
    </lineage>
</organism>
<dbReference type="OrthoDB" id="72726at2759"/>
<keyword evidence="2" id="KW-1185">Reference proteome</keyword>
<dbReference type="AlphaFoldDB" id="A0A6A5S771"/>
<reference evidence="1" key="1">
    <citation type="journal article" date="2020" name="Stud. Mycol.">
        <title>101 Dothideomycetes genomes: a test case for predicting lifestyles and emergence of pathogens.</title>
        <authorList>
            <person name="Haridas S."/>
            <person name="Albert R."/>
            <person name="Binder M."/>
            <person name="Bloem J."/>
            <person name="Labutti K."/>
            <person name="Salamov A."/>
            <person name="Andreopoulos B."/>
            <person name="Baker S."/>
            <person name="Barry K."/>
            <person name="Bills G."/>
            <person name="Bluhm B."/>
            <person name="Cannon C."/>
            <person name="Castanera R."/>
            <person name="Culley D."/>
            <person name="Daum C."/>
            <person name="Ezra D."/>
            <person name="Gonzalez J."/>
            <person name="Henrissat B."/>
            <person name="Kuo A."/>
            <person name="Liang C."/>
            <person name="Lipzen A."/>
            <person name="Lutzoni F."/>
            <person name="Magnuson J."/>
            <person name="Mondo S."/>
            <person name="Nolan M."/>
            <person name="Ohm R."/>
            <person name="Pangilinan J."/>
            <person name="Park H.-J."/>
            <person name="Ramirez L."/>
            <person name="Alfaro M."/>
            <person name="Sun H."/>
            <person name="Tritt A."/>
            <person name="Yoshinaga Y."/>
            <person name="Zwiers L.-H."/>
            <person name="Turgeon B."/>
            <person name="Goodwin S."/>
            <person name="Spatafora J."/>
            <person name="Crous P."/>
            <person name="Grigoriev I."/>
        </authorList>
    </citation>
    <scope>NUCLEOTIDE SEQUENCE</scope>
    <source>
        <strain evidence="1">CBS 161.51</strain>
    </source>
</reference>
<dbReference type="EMBL" id="ML976249">
    <property type="protein sequence ID" value="KAF1935629.1"/>
    <property type="molecule type" value="Genomic_DNA"/>
</dbReference>
<protein>
    <recommendedName>
        <fullName evidence="3">F-box domain-containing protein</fullName>
    </recommendedName>
</protein>
<accession>A0A6A5S771</accession>
<name>A0A6A5S771_9PLEO</name>
<evidence type="ECO:0000313" key="1">
    <source>
        <dbReference type="EMBL" id="KAF1935629.1"/>
    </source>
</evidence>
<dbReference type="PANTHER" id="PTHR38790">
    <property type="entry name" value="2EXR DOMAIN-CONTAINING PROTEIN-RELATED"/>
    <property type="match status" value="1"/>
</dbReference>
<gene>
    <name evidence="1" type="ORF">EJ02DRAFT_506970</name>
</gene>
<evidence type="ECO:0008006" key="3">
    <source>
        <dbReference type="Google" id="ProtNLM"/>
    </source>
</evidence>
<dbReference type="Proteomes" id="UP000800038">
    <property type="component" value="Unassembled WGS sequence"/>
</dbReference>
<sequence length="359" mass="41385">MRCTHLIESPRPISRRGSRLLQLPRELRDKIYAAVFSSTRLTFGERRVTRISRKRIRTAPNALALLHVCPQLNTETRTMWIAQVQFSFEDPETMLDKLSKLDESTTSKIRHIRMSGQPLMIQPLDCDDDVYYRTASVLQLLPSLRLDTLTVLGCQPVEVAYQTLDDLIKRGNGWKELRFVSQDSAMLGYSVSEAQCSWDLVERIYRRQPQPKAWKQVILARDGKRSGASVEVYRSTRRNAPGSVLDPQERERFQQLPHQDQLPTYGFTKEVGLVSGPEASREILVVVKRGRGADIAEKITPPFDEENDIRAWSDKMCWAQIKKATQWYPSDEEEDQESEVDKYSNIDDILWPNLNEQSS</sequence>
<evidence type="ECO:0000313" key="2">
    <source>
        <dbReference type="Proteomes" id="UP000800038"/>
    </source>
</evidence>